<dbReference type="KEGG" id="caa:Caka_2544"/>
<dbReference type="InterPro" id="IPR050748">
    <property type="entry name" value="Glycosyltrans_8_dom-fam"/>
</dbReference>
<evidence type="ECO:0000256" key="1">
    <source>
        <dbReference type="ARBA" id="ARBA00022676"/>
    </source>
</evidence>
<dbReference type="InterPro" id="IPR002495">
    <property type="entry name" value="Glyco_trans_8"/>
</dbReference>
<accession>D5EP50</accession>
<gene>
    <name evidence="4" type="ordered locus">Caka_2544</name>
</gene>
<dbReference type="InterPro" id="IPR029044">
    <property type="entry name" value="Nucleotide-diphossugar_trans"/>
</dbReference>
<dbReference type="Gene3D" id="3.90.550.10">
    <property type="entry name" value="Spore Coat Polysaccharide Biosynthesis Protein SpsA, Chain A"/>
    <property type="match status" value="1"/>
</dbReference>
<dbReference type="AlphaFoldDB" id="D5EP50"/>
<keyword evidence="1" id="KW-0328">Glycosyltransferase</keyword>
<dbReference type="RefSeq" id="WP_013044282.1">
    <property type="nucleotide sequence ID" value="NC_014008.1"/>
</dbReference>
<keyword evidence="2 4" id="KW-0808">Transferase</keyword>
<dbReference type="PANTHER" id="PTHR13778">
    <property type="entry name" value="GLYCOSYLTRANSFERASE 8 DOMAIN-CONTAINING PROTEIN"/>
    <property type="match status" value="1"/>
</dbReference>
<sequence>MAANSSVTDVSVIRVVFTCDANYARHVVPAVRSILGANEGGAFAFYIVTDRFPEKLKRQLQALRAEFHFVDFDLSRLVDSPLSTHAPHLTRATYLRFYLPDLLPDLDRVLYLDCDTAVCGKLQPLWDVEMGNALAAVVEDEGAEGAHLAEFKEGRAQRYFNAGVMLINLALWRAEQTSRELWTCLNAATTSELPYLDQDVLNRTLTGRVVYLDGQYNYQGVRGRVAEQAGTASSVVIAHYVSPLKPWHVHCEHEARYYYIRHMDLMDRMWLGFCRNMRWLLSVETQHGFSLRILGLKLISCSVKLRDEGAVQVKTVRILRIPFYRSRIRLSNQSV</sequence>
<proteinExistence type="predicted"/>
<dbReference type="EMBL" id="CP001998">
    <property type="protein sequence ID" value="ADE55560.1"/>
    <property type="molecule type" value="Genomic_DNA"/>
</dbReference>
<evidence type="ECO:0000256" key="2">
    <source>
        <dbReference type="ARBA" id="ARBA00022679"/>
    </source>
</evidence>
<dbReference type="STRING" id="583355.Caka_2544"/>
<dbReference type="Proteomes" id="UP000000925">
    <property type="component" value="Chromosome"/>
</dbReference>
<dbReference type="PANTHER" id="PTHR13778:SF47">
    <property type="entry name" value="LIPOPOLYSACCHARIDE 1,3-GALACTOSYLTRANSFERASE"/>
    <property type="match status" value="1"/>
</dbReference>
<name>D5EP50_CORAD</name>
<dbReference type="CAZy" id="GT8">
    <property type="family name" value="Glycosyltransferase Family 8"/>
</dbReference>
<evidence type="ECO:0000256" key="3">
    <source>
        <dbReference type="ARBA" id="ARBA00022723"/>
    </source>
</evidence>
<evidence type="ECO:0000313" key="5">
    <source>
        <dbReference type="Proteomes" id="UP000000925"/>
    </source>
</evidence>
<reference evidence="4 5" key="1">
    <citation type="journal article" date="2010" name="Stand. Genomic Sci.">
        <title>Complete genome sequence of Coraliomargarita akajimensis type strain (04OKA010-24).</title>
        <authorList>
            <person name="Mavromatis K."/>
            <person name="Abt B."/>
            <person name="Brambilla E."/>
            <person name="Lapidus A."/>
            <person name="Copeland A."/>
            <person name="Deshpande S."/>
            <person name="Nolan M."/>
            <person name="Lucas S."/>
            <person name="Tice H."/>
            <person name="Cheng J.F."/>
            <person name="Han C."/>
            <person name="Detter J.C."/>
            <person name="Woyke T."/>
            <person name="Goodwin L."/>
            <person name="Pitluck S."/>
            <person name="Held B."/>
            <person name="Brettin T."/>
            <person name="Tapia R."/>
            <person name="Ivanova N."/>
            <person name="Mikhailova N."/>
            <person name="Pati A."/>
            <person name="Liolios K."/>
            <person name="Chen A."/>
            <person name="Palaniappan K."/>
            <person name="Land M."/>
            <person name="Hauser L."/>
            <person name="Chang Y.J."/>
            <person name="Jeffries C.D."/>
            <person name="Rohde M."/>
            <person name="Goker M."/>
            <person name="Bristow J."/>
            <person name="Eisen J.A."/>
            <person name="Markowitz V."/>
            <person name="Hugenholtz P."/>
            <person name="Klenk H.P."/>
            <person name="Kyrpides N.C."/>
        </authorList>
    </citation>
    <scope>NUCLEOTIDE SEQUENCE [LARGE SCALE GENOMIC DNA]</scope>
    <source>
        <strain evidence="5">DSM 45221 / IAM 15411 / JCM 23193 / KCTC 12865</strain>
    </source>
</reference>
<dbReference type="OrthoDB" id="695971at2"/>
<keyword evidence="3" id="KW-0479">Metal-binding</keyword>
<dbReference type="SUPFAM" id="SSF53448">
    <property type="entry name" value="Nucleotide-diphospho-sugar transferases"/>
    <property type="match status" value="1"/>
</dbReference>
<protein>
    <submittedName>
        <fullName evidence="4">Glycosyl transferase family 8</fullName>
    </submittedName>
</protein>
<dbReference type="eggNOG" id="COG1442">
    <property type="taxonomic scope" value="Bacteria"/>
</dbReference>
<dbReference type="HOGENOM" id="CLU_050833_0_2_0"/>
<dbReference type="GO" id="GO:0016757">
    <property type="term" value="F:glycosyltransferase activity"/>
    <property type="evidence" value="ECO:0007669"/>
    <property type="project" value="UniProtKB-KW"/>
</dbReference>
<organism evidence="4 5">
    <name type="scientific">Coraliomargarita akajimensis (strain DSM 45221 / IAM 15411 / JCM 23193 / KCTC 12865 / 04OKA010-24)</name>
    <dbReference type="NCBI Taxonomy" id="583355"/>
    <lineage>
        <taxon>Bacteria</taxon>
        <taxon>Pseudomonadati</taxon>
        <taxon>Verrucomicrobiota</taxon>
        <taxon>Opitutia</taxon>
        <taxon>Puniceicoccales</taxon>
        <taxon>Coraliomargaritaceae</taxon>
        <taxon>Coraliomargarita</taxon>
    </lineage>
</organism>
<dbReference type="GO" id="GO:0046872">
    <property type="term" value="F:metal ion binding"/>
    <property type="evidence" value="ECO:0007669"/>
    <property type="project" value="UniProtKB-KW"/>
</dbReference>
<evidence type="ECO:0000313" key="4">
    <source>
        <dbReference type="EMBL" id="ADE55560.1"/>
    </source>
</evidence>
<dbReference type="CDD" id="cd04194">
    <property type="entry name" value="GT8_A4GalT_like"/>
    <property type="match status" value="1"/>
</dbReference>
<dbReference type="Pfam" id="PF01501">
    <property type="entry name" value="Glyco_transf_8"/>
    <property type="match status" value="1"/>
</dbReference>
<keyword evidence="5" id="KW-1185">Reference proteome</keyword>